<dbReference type="EMBL" id="JACRSW010000014">
    <property type="protein sequence ID" value="MBC8556871.1"/>
    <property type="molecule type" value="Genomic_DNA"/>
</dbReference>
<evidence type="ECO:0000259" key="5">
    <source>
        <dbReference type="Pfam" id="PF17801"/>
    </source>
</evidence>
<dbReference type="SUPFAM" id="SSF51445">
    <property type="entry name" value="(Trans)glycosidases"/>
    <property type="match status" value="1"/>
</dbReference>
<proteinExistence type="inferred from homology"/>
<dbReference type="InterPro" id="IPR017853">
    <property type="entry name" value="GH"/>
</dbReference>
<gene>
    <name evidence="6" type="ORF">H8700_04015</name>
</gene>
<keyword evidence="2" id="KW-0732">Signal</keyword>
<evidence type="ECO:0000256" key="1">
    <source>
        <dbReference type="ARBA" id="ARBA00009743"/>
    </source>
</evidence>
<dbReference type="GO" id="GO:0016787">
    <property type="term" value="F:hydrolase activity"/>
    <property type="evidence" value="ECO:0007669"/>
    <property type="project" value="UniProtKB-KW"/>
</dbReference>
<dbReference type="InterPro" id="IPR013785">
    <property type="entry name" value="Aldolase_TIM"/>
</dbReference>
<evidence type="ECO:0000256" key="3">
    <source>
        <dbReference type="ARBA" id="ARBA00022801"/>
    </source>
</evidence>
<sequence>MIAQTPPMGWNSWDCYGAAVTEKDVKANADYMAKHLKQYGWEYIVVDIEWYQPTAASHAYEPFSDLCMDEYGRLLPAVNRFPSATDNAGFKPLADYVHSLGLKFGIHIMRGMPRMAAHKNLPIKNSTYTARQVANPNSICEWNPDMYGLKCDDQTEGSLDYYKSLFDLYATWGVDFVKVDDIAREYPHCRREIELISQAVRECSRDIVLSLSPGPAPLHEAEHLKKYANMWRITDDFWDDWNLLLSMFDRAEEWCTHSGPGHWPDADMLPVGALRVVYEENTWTKFTKAEQITMMTLWCMMRSPLMIGADLPRNDAFTLSLLTNAKVLAIAKDTFCAHQLYRTQNEIAWIAPDKKDSSVYIALFNITDKSQTLTFDLSAYDLAEYTGAKELWSDTSISVADSLSFEVDAHGACVFKLTAPKA</sequence>
<keyword evidence="7" id="KW-1185">Reference proteome</keyword>
<keyword evidence="3 6" id="KW-0378">Hydrolase</keyword>
<evidence type="ECO:0000256" key="4">
    <source>
        <dbReference type="ARBA" id="ARBA00023295"/>
    </source>
</evidence>
<evidence type="ECO:0000313" key="6">
    <source>
        <dbReference type="EMBL" id="MBC8556871.1"/>
    </source>
</evidence>
<dbReference type="PANTHER" id="PTHR11452">
    <property type="entry name" value="ALPHA-GALACTOSIDASE/ALPHA-N-ACETYLGALACTOSAMINIDASE"/>
    <property type="match status" value="1"/>
</dbReference>
<evidence type="ECO:0000256" key="2">
    <source>
        <dbReference type="ARBA" id="ARBA00022729"/>
    </source>
</evidence>
<organism evidence="6 7">
    <name type="scientific">Jutongia hominis</name>
    <dbReference type="NCBI Taxonomy" id="2763664"/>
    <lineage>
        <taxon>Bacteria</taxon>
        <taxon>Bacillati</taxon>
        <taxon>Bacillota</taxon>
        <taxon>Clostridia</taxon>
        <taxon>Lachnospirales</taxon>
        <taxon>Lachnospiraceae</taxon>
        <taxon>Jutongia</taxon>
    </lineage>
</organism>
<dbReference type="RefSeq" id="WP_249303329.1">
    <property type="nucleotide sequence ID" value="NZ_JACRSW010000014.1"/>
</dbReference>
<dbReference type="CDD" id="cd14792">
    <property type="entry name" value="GH27"/>
    <property type="match status" value="1"/>
</dbReference>
<dbReference type="Gene3D" id="3.20.20.70">
    <property type="entry name" value="Aldolase class I"/>
    <property type="match status" value="1"/>
</dbReference>
<dbReference type="InterPro" id="IPR002241">
    <property type="entry name" value="Glyco_hydro_27"/>
</dbReference>
<dbReference type="Pfam" id="PF17801">
    <property type="entry name" value="Melibiase_C"/>
    <property type="match status" value="1"/>
</dbReference>
<dbReference type="Gene3D" id="2.60.40.1180">
    <property type="entry name" value="Golgi alpha-mannosidase II"/>
    <property type="match status" value="1"/>
</dbReference>
<dbReference type="InterPro" id="IPR041233">
    <property type="entry name" value="Melibiase_C"/>
</dbReference>
<accession>A0ABR7MSV3</accession>
<name>A0ABR7MSV3_9FIRM</name>
<evidence type="ECO:0000313" key="7">
    <source>
        <dbReference type="Proteomes" id="UP000637513"/>
    </source>
</evidence>
<dbReference type="InterPro" id="IPR013780">
    <property type="entry name" value="Glyco_hydro_b"/>
</dbReference>
<dbReference type="SUPFAM" id="SSF51011">
    <property type="entry name" value="Glycosyl hydrolase domain"/>
    <property type="match status" value="1"/>
</dbReference>
<comment type="similarity">
    <text evidence="1">Belongs to the glycosyl hydrolase 27 family.</text>
</comment>
<protein>
    <submittedName>
        <fullName evidence="6">Glycoside hydrolase family 27 protein</fullName>
    </submittedName>
</protein>
<dbReference type="PANTHER" id="PTHR11452:SF42">
    <property type="entry name" value="ALPHA-GALACTOSIDASE"/>
    <property type="match status" value="1"/>
</dbReference>
<reference evidence="6 7" key="1">
    <citation type="submission" date="2020-08" db="EMBL/GenBank/DDBJ databases">
        <title>Genome public.</title>
        <authorList>
            <person name="Liu C."/>
            <person name="Sun Q."/>
        </authorList>
    </citation>
    <scope>NUCLEOTIDE SEQUENCE [LARGE SCALE GENOMIC DNA]</scope>
    <source>
        <strain evidence="6 7">BX3</strain>
    </source>
</reference>
<feature type="domain" description="Alpha galactosidase C-terminal" evidence="5">
    <location>
        <begin position="349"/>
        <end position="417"/>
    </location>
</feature>
<comment type="caution">
    <text evidence="6">The sequence shown here is derived from an EMBL/GenBank/DDBJ whole genome shotgun (WGS) entry which is preliminary data.</text>
</comment>
<dbReference type="Proteomes" id="UP000637513">
    <property type="component" value="Unassembled WGS sequence"/>
</dbReference>
<dbReference type="Pfam" id="PF16499">
    <property type="entry name" value="Melibiase_2"/>
    <property type="match status" value="2"/>
</dbReference>
<keyword evidence="4" id="KW-0326">Glycosidase</keyword>